<organism evidence="2 3">
    <name type="scientific">Gordonia liuliyuniae</name>
    <dbReference type="NCBI Taxonomy" id="2911517"/>
    <lineage>
        <taxon>Bacteria</taxon>
        <taxon>Bacillati</taxon>
        <taxon>Actinomycetota</taxon>
        <taxon>Actinomycetes</taxon>
        <taxon>Mycobacteriales</taxon>
        <taxon>Gordoniaceae</taxon>
        <taxon>Gordonia</taxon>
    </lineage>
</organism>
<accession>A0ABS9IQM0</accession>
<keyword evidence="3" id="KW-1185">Reference proteome</keyword>
<dbReference type="Proteomes" id="UP001200110">
    <property type="component" value="Unassembled WGS sequence"/>
</dbReference>
<reference evidence="2 3" key="1">
    <citation type="submission" date="2022-01" db="EMBL/GenBank/DDBJ databases">
        <authorList>
            <person name="Huang Y."/>
        </authorList>
    </citation>
    <scope>NUCLEOTIDE SEQUENCE [LARGE SCALE GENOMIC DNA]</scope>
    <source>
        <strain evidence="2 3">HY366</strain>
    </source>
</reference>
<dbReference type="InterPro" id="IPR018713">
    <property type="entry name" value="MPAB/Lcp_cat_dom"/>
</dbReference>
<protein>
    <submittedName>
        <fullName evidence="2">DUF2236 domain-containing protein</fullName>
    </submittedName>
</protein>
<proteinExistence type="predicted"/>
<dbReference type="PANTHER" id="PTHR37539:SF1">
    <property type="entry name" value="ER-BOUND OXYGENASE MPAB_MPAB'_RUBBER OXYGENASE CATALYTIC DOMAIN-CONTAINING PROTEIN"/>
    <property type="match status" value="1"/>
</dbReference>
<dbReference type="PANTHER" id="PTHR37539">
    <property type="entry name" value="SECRETED PROTEIN-RELATED"/>
    <property type="match status" value="1"/>
</dbReference>
<sequence length="405" mass="44570">MSAGIPRRHPDSPQRVPVGVDGFARLLRIHPVTDAEFARIGEALTEGDPLMDHVVDEMIKGAGIRALRPMYEQALEHGIDAVPDAPEYLRGFFAIVERTPDWVDQRKLETAARTMNSGGADGLYVARDVALVGGYAFSGFNQTLLRTGALEKGSNTRFAETSQWALDVIEEGGLLAQGVGYRSTLRVRFIHSLVRRHVAAMDDWDSDEWGLPINQADMAATMVGSLIAPMVGGLAMGLFNTPAEYQAVAHLARYVGWLMGVADEFLPVDFRDGIRILHHTSAALSTPDETSAQLARPMADDPLRWHYPRFQTLRRRIAQSQHLSVSAFFLGRGAMRTLGLPTRTVPWYPILRIPVNTLHSIAKLLPGGSVRASARGRAEQLRFMQTMQDSPVTIGHTTHLSQHAA</sequence>
<evidence type="ECO:0000313" key="2">
    <source>
        <dbReference type="EMBL" id="MCF8587859.1"/>
    </source>
</evidence>
<name>A0ABS9IQM0_9ACTN</name>
<dbReference type="InterPro" id="IPR037473">
    <property type="entry name" value="Lcp-like"/>
</dbReference>
<dbReference type="RefSeq" id="WP_236997081.1">
    <property type="nucleotide sequence ID" value="NZ_JAKKOR010000003.1"/>
</dbReference>
<dbReference type="EMBL" id="JAKKOR010000003">
    <property type="protein sequence ID" value="MCF8587859.1"/>
    <property type="molecule type" value="Genomic_DNA"/>
</dbReference>
<gene>
    <name evidence="2" type="ORF">L5G33_05160</name>
</gene>
<dbReference type="Pfam" id="PF09995">
    <property type="entry name" value="MPAB_Lcp_cat"/>
    <property type="match status" value="1"/>
</dbReference>
<evidence type="ECO:0000259" key="1">
    <source>
        <dbReference type="Pfam" id="PF09995"/>
    </source>
</evidence>
<comment type="caution">
    <text evidence="2">The sequence shown here is derived from an EMBL/GenBank/DDBJ whole genome shotgun (WGS) entry which is preliminary data.</text>
</comment>
<feature type="domain" description="ER-bound oxygenase mpaB/mpaB'/Rubber oxygenase catalytic" evidence="1">
    <location>
        <begin position="130"/>
        <end position="344"/>
    </location>
</feature>
<evidence type="ECO:0000313" key="3">
    <source>
        <dbReference type="Proteomes" id="UP001200110"/>
    </source>
</evidence>